<evidence type="ECO:0000313" key="3">
    <source>
        <dbReference type="Proteomes" id="UP000778951"/>
    </source>
</evidence>
<feature type="domain" description="Glycosyltransferase 2-like" evidence="1">
    <location>
        <begin position="4"/>
        <end position="108"/>
    </location>
</feature>
<dbReference type="PANTHER" id="PTHR22916">
    <property type="entry name" value="GLYCOSYLTRANSFERASE"/>
    <property type="match status" value="1"/>
</dbReference>
<keyword evidence="3" id="KW-1185">Reference proteome</keyword>
<organism evidence="2 3">
    <name type="scientific">Entomospira culicis</name>
    <dbReference type="NCBI Taxonomy" id="2719989"/>
    <lineage>
        <taxon>Bacteria</taxon>
        <taxon>Pseudomonadati</taxon>
        <taxon>Spirochaetota</taxon>
        <taxon>Spirochaetia</taxon>
        <taxon>Spirochaetales</taxon>
        <taxon>Spirochaetaceae</taxon>
        <taxon>Entomospira</taxon>
    </lineage>
</organism>
<dbReference type="SUPFAM" id="SSF53448">
    <property type="entry name" value="Nucleotide-diphospho-sugar transferases"/>
    <property type="match status" value="1"/>
</dbReference>
<evidence type="ECO:0000313" key="2">
    <source>
        <dbReference type="EMBL" id="NIZ70137.1"/>
    </source>
</evidence>
<proteinExistence type="predicted"/>
<dbReference type="AlphaFoldDB" id="A0A968GGY6"/>
<reference evidence="2" key="1">
    <citation type="submission" date="2020-03" db="EMBL/GenBank/DDBJ databases">
        <title>Spirochaetal bacteria isolated from arthropods constitute a novel genus Entomospira genus novum within the order Spirochaetales.</title>
        <authorList>
            <person name="Grana-Miraglia L."/>
            <person name="Sikutova S."/>
            <person name="Fingerle V."/>
            <person name="Sing A."/>
            <person name="Castillo-Ramirez S."/>
            <person name="Margos G."/>
            <person name="Rudolf I."/>
        </authorList>
    </citation>
    <scope>NUCLEOTIDE SEQUENCE</scope>
    <source>
        <strain evidence="2">BR149</strain>
    </source>
</reference>
<dbReference type="Pfam" id="PF00535">
    <property type="entry name" value="Glycos_transf_2"/>
    <property type="match status" value="1"/>
</dbReference>
<dbReference type="InterPro" id="IPR029044">
    <property type="entry name" value="Nucleotide-diphossugar_trans"/>
</dbReference>
<dbReference type="CDD" id="cd00761">
    <property type="entry name" value="Glyco_tranf_GTA_type"/>
    <property type="match status" value="1"/>
</dbReference>
<dbReference type="EMBL" id="JAATLM010000002">
    <property type="protein sequence ID" value="NIZ70137.1"/>
    <property type="molecule type" value="Genomic_DNA"/>
</dbReference>
<dbReference type="InterPro" id="IPR001173">
    <property type="entry name" value="Glyco_trans_2-like"/>
</dbReference>
<accession>A0A968GGY6</accession>
<evidence type="ECO:0000259" key="1">
    <source>
        <dbReference type="Pfam" id="PF00535"/>
    </source>
</evidence>
<dbReference type="Gene3D" id="3.90.550.10">
    <property type="entry name" value="Spore Coat Polysaccharide Biosynthesis Protein SpsA, Chain A"/>
    <property type="match status" value="1"/>
</dbReference>
<sequence>MRISLIVPFYNVEAYLRDCLDSIVHQTYRDLEIILVDDCSPDNSYAIACEYANKDSRIKIIRHEVNKGLGGARNSGVCAATGEYVWFIDSDDYIFSLTSVEEIVKELTHAHFPEMVGFGAVNLYPDGYKELVLHEVRSKELFRDPLALLQYKLRLNKVEQPHSPLDGYAWHRWFKRSFWQRIGVHFLEKTLFEDMFLINMTGLAQGFLALRAPHYTYRKRFGSILASGYPANFDAHINRFMAQIINLQQTHRQAHFIQYCNYMNLGMLSLGSFIGESWRETLVHSLKREPQRAKELYLSFVSLFGDLIASDPSLKEIEALGAFKPDELQRLVDFFQMMHRENPSINHYKVLNRLFQPKRYLLKDVIRTTLPFGLLNIVLEQRGWRVLIKKKESMH</sequence>
<dbReference type="Proteomes" id="UP000778951">
    <property type="component" value="Unassembled WGS sequence"/>
</dbReference>
<dbReference type="GO" id="GO:0016758">
    <property type="term" value="F:hexosyltransferase activity"/>
    <property type="evidence" value="ECO:0007669"/>
    <property type="project" value="UniProtKB-ARBA"/>
</dbReference>
<dbReference type="PANTHER" id="PTHR22916:SF3">
    <property type="entry name" value="UDP-GLCNAC:BETAGAL BETA-1,3-N-ACETYLGLUCOSAMINYLTRANSFERASE-LIKE PROTEIN 1"/>
    <property type="match status" value="1"/>
</dbReference>
<name>A0A968GGY6_9SPIO</name>
<gene>
    <name evidence="2" type="ORF">HCT48_07945</name>
</gene>
<dbReference type="RefSeq" id="WP_167696397.1">
    <property type="nucleotide sequence ID" value="NZ_CP118182.1"/>
</dbReference>
<comment type="caution">
    <text evidence="2">The sequence shown here is derived from an EMBL/GenBank/DDBJ whole genome shotgun (WGS) entry which is preliminary data.</text>
</comment>
<protein>
    <submittedName>
        <fullName evidence="2">Glycosyltransferase family 2 protein</fullName>
    </submittedName>
</protein>